<dbReference type="PANTHER" id="PTHR30502:SF0">
    <property type="entry name" value="PHOSPHOENOLPYRUVATE CARBOXYLASE FAMILY PROTEIN"/>
    <property type="match status" value="1"/>
</dbReference>
<dbReference type="GO" id="GO:0046872">
    <property type="term" value="F:metal ion binding"/>
    <property type="evidence" value="ECO:0007669"/>
    <property type="project" value="UniProtKB-KW"/>
</dbReference>
<evidence type="ECO:0000256" key="3">
    <source>
        <dbReference type="ARBA" id="ARBA00023239"/>
    </source>
</evidence>
<dbReference type="PANTHER" id="PTHR30502">
    <property type="entry name" value="2-KETO-3-DEOXY-L-RHAMNONATE ALDOLASE"/>
    <property type="match status" value="1"/>
</dbReference>
<gene>
    <name evidence="5" type="ORF">S03H2_18749</name>
</gene>
<evidence type="ECO:0000256" key="1">
    <source>
        <dbReference type="ARBA" id="ARBA00005568"/>
    </source>
</evidence>
<dbReference type="InterPro" id="IPR015813">
    <property type="entry name" value="Pyrv/PenolPyrv_kinase-like_dom"/>
</dbReference>
<feature type="non-terminal residue" evidence="5">
    <location>
        <position position="1"/>
    </location>
</feature>
<dbReference type="EMBL" id="BARU01009745">
    <property type="protein sequence ID" value="GAH41046.1"/>
    <property type="molecule type" value="Genomic_DNA"/>
</dbReference>
<evidence type="ECO:0000313" key="5">
    <source>
        <dbReference type="EMBL" id="GAH41046.1"/>
    </source>
</evidence>
<dbReference type="InterPro" id="IPR005000">
    <property type="entry name" value="Aldolase/citrate-lyase_domain"/>
</dbReference>
<keyword evidence="2" id="KW-0479">Metal-binding</keyword>
<proteinExistence type="inferred from homology"/>
<protein>
    <recommendedName>
        <fullName evidence="4">HpcH/HpaI aldolase/citrate lyase domain-containing protein</fullName>
    </recommendedName>
</protein>
<comment type="caution">
    <text evidence="5">The sequence shown here is derived from an EMBL/GenBank/DDBJ whole genome shotgun (WGS) entry which is preliminary data.</text>
</comment>
<feature type="domain" description="HpcH/HpaI aldolase/citrate lyase" evidence="4">
    <location>
        <begin position="2"/>
        <end position="82"/>
    </location>
</feature>
<accession>X1F601</accession>
<dbReference type="AlphaFoldDB" id="X1F601"/>
<comment type="similarity">
    <text evidence="1">Belongs to the HpcH/HpaI aldolase family.</text>
</comment>
<dbReference type="GO" id="GO:0005737">
    <property type="term" value="C:cytoplasm"/>
    <property type="evidence" value="ECO:0007669"/>
    <property type="project" value="TreeGrafter"/>
</dbReference>
<name>X1F601_9ZZZZ</name>
<dbReference type="InterPro" id="IPR040442">
    <property type="entry name" value="Pyrv_kinase-like_dom_sf"/>
</dbReference>
<dbReference type="InterPro" id="IPR050251">
    <property type="entry name" value="HpcH-HpaI_aldolase"/>
</dbReference>
<dbReference type="Pfam" id="PF03328">
    <property type="entry name" value="HpcH_HpaI"/>
    <property type="match status" value="1"/>
</dbReference>
<organism evidence="5">
    <name type="scientific">marine sediment metagenome</name>
    <dbReference type="NCBI Taxonomy" id="412755"/>
    <lineage>
        <taxon>unclassified sequences</taxon>
        <taxon>metagenomes</taxon>
        <taxon>ecological metagenomes</taxon>
    </lineage>
</organism>
<sequence>RQALSNLDAILSVKGIDACYIGPADLSISFGLGLPKWDNPEYMKAFDQVLTAAKKWGKPAGMFASDENIEWAIEKGFTLNTVGTADRFLLEGAFREVEGHEDCPGWRNIGYFSFGYHLSSPRDDFYCFTISNTQPQGVPRVYFYLFFTPEDVKSIYLPAHGTGVKVK</sequence>
<dbReference type="Gene3D" id="3.20.20.60">
    <property type="entry name" value="Phosphoenolpyruvate-binding domains"/>
    <property type="match status" value="1"/>
</dbReference>
<evidence type="ECO:0000256" key="2">
    <source>
        <dbReference type="ARBA" id="ARBA00022723"/>
    </source>
</evidence>
<dbReference type="GO" id="GO:0016832">
    <property type="term" value="F:aldehyde-lyase activity"/>
    <property type="evidence" value="ECO:0007669"/>
    <property type="project" value="TreeGrafter"/>
</dbReference>
<dbReference type="SUPFAM" id="SSF51621">
    <property type="entry name" value="Phosphoenolpyruvate/pyruvate domain"/>
    <property type="match status" value="1"/>
</dbReference>
<evidence type="ECO:0000259" key="4">
    <source>
        <dbReference type="Pfam" id="PF03328"/>
    </source>
</evidence>
<keyword evidence="3" id="KW-0456">Lyase</keyword>
<reference evidence="5" key="1">
    <citation type="journal article" date="2014" name="Front. Microbiol.">
        <title>High frequency of phylogenetically diverse reductive dehalogenase-homologous genes in deep subseafloor sedimentary metagenomes.</title>
        <authorList>
            <person name="Kawai M."/>
            <person name="Futagami T."/>
            <person name="Toyoda A."/>
            <person name="Takaki Y."/>
            <person name="Nishi S."/>
            <person name="Hori S."/>
            <person name="Arai W."/>
            <person name="Tsubouchi T."/>
            <person name="Morono Y."/>
            <person name="Uchiyama I."/>
            <person name="Ito T."/>
            <person name="Fujiyama A."/>
            <person name="Inagaki F."/>
            <person name="Takami H."/>
        </authorList>
    </citation>
    <scope>NUCLEOTIDE SEQUENCE</scope>
    <source>
        <strain evidence="5">Expedition CK06-06</strain>
    </source>
</reference>